<organism evidence="2 3">
    <name type="scientific">Synaphobranchus kaupii</name>
    <name type="common">Kaup's arrowtooth eel</name>
    <dbReference type="NCBI Taxonomy" id="118154"/>
    <lineage>
        <taxon>Eukaryota</taxon>
        <taxon>Metazoa</taxon>
        <taxon>Chordata</taxon>
        <taxon>Craniata</taxon>
        <taxon>Vertebrata</taxon>
        <taxon>Euteleostomi</taxon>
        <taxon>Actinopterygii</taxon>
        <taxon>Neopterygii</taxon>
        <taxon>Teleostei</taxon>
        <taxon>Anguilliformes</taxon>
        <taxon>Synaphobranchidae</taxon>
        <taxon>Synaphobranchus</taxon>
    </lineage>
</organism>
<feature type="compositionally biased region" description="Basic residues" evidence="1">
    <location>
        <begin position="65"/>
        <end position="75"/>
    </location>
</feature>
<dbReference type="EMBL" id="JAINUF010000018">
    <property type="protein sequence ID" value="KAJ8337877.1"/>
    <property type="molecule type" value="Genomic_DNA"/>
</dbReference>
<name>A0A9Q1IFJ8_SYNKA</name>
<reference evidence="2" key="1">
    <citation type="journal article" date="2023" name="Science">
        <title>Genome structures resolve the early diversification of teleost fishes.</title>
        <authorList>
            <person name="Parey E."/>
            <person name="Louis A."/>
            <person name="Montfort J."/>
            <person name="Bouchez O."/>
            <person name="Roques C."/>
            <person name="Iampietro C."/>
            <person name="Lluch J."/>
            <person name="Castinel A."/>
            <person name="Donnadieu C."/>
            <person name="Desvignes T."/>
            <person name="Floi Bucao C."/>
            <person name="Jouanno E."/>
            <person name="Wen M."/>
            <person name="Mejri S."/>
            <person name="Dirks R."/>
            <person name="Jansen H."/>
            <person name="Henkel C."/>
            <person name="Chen W.J."/>
            <person name="Zahm M."/>
            <person name="Cabau C."/>
            <person name="Klopp C."/>
            <person name="Thompson A.W."/>
            <person name="Robinson-Rechavi M."/>
            <person name="Braasch I."/>
            <person name="Lecointre G."/>
            <person name="Bobe J."/>
            <person name="Postlethwait J.H."/>
            <person name="Berthelot C."/>
            <person name="Roest Crollius H."/>
            <person name="Guiguen Y."/>
        </authorList>
    </citation>
    <scope>NUCLEOTIDE SEQUENCE</scope>
    <source>
        <strain evidence="2">WJC10195</strain>
    </source>
</reference>
<feature type="region of interest" description="Disordered" evidence="1">
    <location>
        <begin position="55"/>
        <end position="75"/>
    </location>
</feature>
<evidence type="ECO:0000256" key="1">
    <source>
        <dbReference type="SAM" id="MobiDB-lite"/>
    </source>
</evidence>
<evidence type="ECO:0000313" key="3">
    <source>
        <dbReference type="Proteomes" id="UP001152622"/>
    </source>
</evidence>
<keyword evidence="3" id="KW-1185">Reference proteome</keyword>
<dbReference type="Proteomes" id="UP001152622">
    <property type="component" value="Chromosome 18"/>
</dbReference>
<comment type="caution">
    <text evidence="2">The sequence shown here is derived from an EMBL/GenBank/DDBJ whole genome shotgun (WGS) entry which is preliminary data.</text>
</comment>
<evidence type="ECO:0000313" key="2">
    <source>
        <dbReference type="EMBL" id="KAJ8337877.1"/>
    </source>
</evidence>
<dbReference type="AlphaFoldDB" id="A0A9Q1IFJ8"/>
<sequence length="75" mass="8834">MALIVRKCNCHMGRGQKKQYRGQLKTAMKKYGLNLTQPEDSVAQRAIWRQLCHQGVRSHEEERKGRRTKKRLKQG</sequence>
<accession>A0A9Q1IFJ8</accession>
<protein>
    <submittedName>
        <fullName evidence="2">Uncharacterized protein</fullName>
    </submittedName>
</protein>
<proteinExistence type="predicted"/>
<gene>
    <name evidence="2" type="ORF">SKAU_G00368430</name>
</gene>